<dbReference type="Pfam" id="PF05175">
    <property type="entry name" value="MTS"/>
    <property type="match status" value="1"/>
</dbReference>
<comment type="function">
    <text evidence="5">Methylates the class 1 translation termination release factors RF1/PrfA and RF2/PrfB on the glutamine residue of the universally conserved GGQ motif.</text>
</comment>
<evidence type="ECO:0000256" key="3">
    <source>
        <dbReference type="ARBA" id="ARBA00022691"/>
    </source>
</evidence>
<gene>
    <name evidence="5 9" type="primary">prmC</name>
    <name evidence="9" type="ORF">OVY01_13420</name>
</gene>
<dbReference type="PROSITE" id="PS00092">
    <property type="entry name" value="N6_MTASE"/>
    <property type="match status" value="1"/>
</dbReference>
<keyword evidence="1 5" id="KW-0489">Methyltransferase</keyword>
<comment type="caution">
    <text evidence="9">The sequence shown here is derived from an EMBL/GenBank/DDBJ whole genome shotgun (WGS) entry which is preliminary data.</text>
</comment>
<evidence type="ECO:0000256" key="1">
    <source>
        <dbReference type="ARBA" id="ARBA00022603"/>
    </source>
</evidence>
<feature type="binding site" evidence="5">
    <location>
        <position position="206"/>
    </location>
    <ligand>
        <name>S-adenosyl-L-methionine</name>
        <dbReference type="ChEBI" id="CHEBI:59789"/>
    </ligand>
</feature>
<dbReference type="InterPro" id="IPR050320">
    <property type="entry name" value="N5-glutamine_MTase"/>
</dbReference>
<dbReference type="InterPro" id="IPR019874">
    <property type="entry name" value="RF_methyltr_PrmC"/>
</dbReference>
<dbReference type="InterPro" id="IPR002052">
    <property type="entry name" value="DNA_methylase_N6_adenine_CS"/>
</dbReference>
<feature type="binding site" evidence="5">
    <location>
        <position position="224"/>
    </location>
    <ligand>
        <name>S-adenosyl-L-methionine</name>
        <dbReference type="ChEBI" id="CHEBI:59789"/>
    </ligand>
</feature>
<dbReference type="NCBIfam" id="TIGR03534">
    <property type="entry name" value="RF_mod_PrmC"/>
    <property type="match status" value="1"/>
</dbReference>
<evidence type="ECO:0000256" key="4">
    <source>
        <dbReference type="ARBA" id="ARBA00048391"/>
    </source>
</evidence>
<dbReference type="Gene3D" id="3.40.50.150">
    <property type="entry name" value="Vaccinia Virus protein VP39"/>
    <property type="match status" value="1"/>
</dbReference>
<dbReference type="SUPFAM" id="SSF53335">
    <property type="entry name" value="S-adenosyl-L-methionine-dependent methyltransferases"/>
    <property type="match status" value="1"/>
</dbReference>
<evidence type="ECO:0000256" key="2">
    <source>
        <dbReference type="ARBA" id="ARBA00022679"/>
    </source>
</evidence>
<dbReference type="InterPro" id="IPR007848">
    <property type="entry name" value="Small_mtfrase_dom"/>
</dbReference>
<dbReference type="GO" id="GO:0102559">
    <property type="term" value="F:peptide chain release factor N(5)-glutamine methyltransferase activity"/>
    <property type="evidence" value="ECO:0007669"/>
    <property type="project" value="UniProtKB-EC"/>
</dbReference>
<comment type="catalytic activity">
    <reaction evidence="4 5">
        <text>L-glutaminyl-[peptide chain release factor] + S-adenosyl-L-methionine = N(5)-methyl-L-glutaminyl-[peptide chain release factor] + S-adenosyl-L-homocysteine + H(+)</text>
        <dbReference type="Rhea" id="RHEA:42896"/>
        <dbReference type="Rhea" id="RHEA-COMP:10271"/>
        <dbReference type="Rhea" id="RHEA-COMP:10272"/>
        <dbReference type="ChEBI" id="CHEBI:15378"/>
        <dbReference type="ChEBI" id="CHEBI:30011"/>
        <dbReference type="ChEBI" id="CHEBI:57856"/>
        <dbReference type="ChEBI" id="CHEBI:59789"/>
        <dbReference type="ChEBI" id="CHEBI:61891"/>
        <dbReference type="EC" id="2.1.1.297"/>
    </reaction>
</comment>
<feature type="region of interest" description="Disordered" evidence="6">
    <location>
        <begin position="315"/>
        <end position="339"/>
    </location>
</feature>
<sequence>MPPLRAGNVPGSGSEQAVDAGTLLAASPLDALDARVLLCHALGWRRTELITRAHVPLDAVAVAAFKRLEARRAAGEPVAQLVGAREFYGRRFAVTAAVLIPRPDTELLVELALADIDRRAAAPVDARVPHRTLRILDLGTGSGAIAVTIAAERPAVSVVATDRSEDALAVARANAAALLKTERGPTERGPTERGPTLPLDFLTGDWFGALDDAAPRKFDLIVSNPPYIAATDPHLENGDLRFEPRGALTDEGDGLGAIRAIAAGAPRWLLAGGALMIEHGYDQGEAVRRVLVENGLQAVVTARDLGDRDRVTCGRFAPPASPCDAPHRQDPAPPAETRT</sequence>
<proteinExistence type="inferred from homology"/>
<feature type="domain" description="Release factor glutamine methyltransferase N-terminal" evidence="8">
    <location>
        <begin position="23"/>
        <end position="83"/>
    </location>
</feature>
<dbReference type="InterPro" id="IPR040758">
    <property type="entry name" value="PrmC_N"/>
</dbReference>
<dbReference type="HAMAP" id="MF_02126">
    <property type="entry name" value="RF_methyltr_PrmC"/>
    <property type="match status" value="1"/>
</dbReference>
<accession>A0ABT3ZQP7</accession>
<organism evidence="9 10">
    <name type="scientific">Robbsia betulipollinis</name>
    <dbReference type="NCBI Taxonomy" id="2981849"/>
    <lineage>
        <taxon>Bacteria</taxon>
        <taxon>Pseudomonadati</taxon>
        <taxon>Pseudomonadota</taxon>
        <taxon>Betaproteobacteria</taxon>
        <taxon>Burkholderiales</taxon>
        <taxon>Burkholderiaceae</taxon>
        <taxon>Robbsia</taxon>
    </lineage>
</organism>
<comment type="similarity">
    <text evidence="5">Belongs to the protein N5-glutamine methyltransferase family. PrmC subfamily.</text>
</comment>
<dbReference type="CDD" id="cd02440">
    <property type="entry name" value="AdoMet_MTases"/>
    <property type="match status" value="1"/>
</dbReference>
<evidence type="ECO:0000259" key="7">
    <source>
        <dbReference type="Pfam" id="PF05175"/>
    </source>
</evidence>
<dbReference type="Proteomes" id="UP001082899">
    <property type="component" value="Unassembled WGS sequence"/>
</dbReference>
<dbReference type="EMBL" id="JAPMXC010000003">
    <property type="protein sequence ID" value="MCY0388218.1"/>
    <property type="molecule type" value="Genomic_DNA"/>
</dbReference>
<evidence type="ECO:0000313" key="10">
    <source>
        <dbReference type="Proteomes" id="UP001082899"/>
    </source>
</evidence>
<evidence type="ECO:0000256" key="6">
    <source>
        <dbReference type="SAM" id="MobiDB-lite"/>
    </source>
</evidence>
<evidence type="ECO:0000313" key="9">
    <source>
        <dbReference type="EMBL" id="MCY0388218.1"/>
    </source>
</evidence>
<dbReference type="GO" id="GO:0032259">
    <property type="term" value="P:methylation"/>
    <property type="evidence" value="ECO:0007669"/>
    <property type="project" value="UniProtKB-KW"/>
</dbReference>
<feature type="binding site" evidence="5">
    <location>
        <position position="162"/>
    </location>
    <ligand>
        <name>S-adenosyl-L-methionine</name>
        <dbReference type="ChEBI" id="CHEBI:59789"/>
    </ligand>
</feature>
<dbReference type="NCBIfam" id="TIGR00536">
    <property type="entry name" value="hemK_fam"/>
    <property type="match status" value="1"/>
</dbReference>
<keyword evidence="3 5" id="KW-0949">S-adenosyl-L-methionine</keyword>
<dbReference type="EC" id="2.1.1.297" evidence="5"/>
<feature type="binding site" evidence="5">
    <location>
        <begin position="139"/>
        <end position="143"/>
    </location>
    <ligand>
        <name>S-adenosyl-L-methionine</name>
        <dbReference type="ChEBI" id="CHEBI:59789"/>
    </ligand>
</feature>
<evidence type="ECO:0000256" key="5">
    <source>
        <dbReference type="HAMAP-Rule" id="MF_02126"/>
    </source>
</evidence>
<dbReference type="Gene3D" id="1.10.8.10">
    <property type="entry name" value="DNA helicase RuvA subunit, C-terminal domain"/>
    <property type="match status" value="1"/>
</dbReference>
<feature type="domain" description="Methyltransferase small" evidence="7">
    <location>
        <begin position="131"/>
        <end position="177"/>
    </location>
</feature>
<keyword evidence="10" id="KW-1185">Reference proteome</keyword>
<dbReference type="RefSeq" id="WP_267848113.1">
    <property type="nucleotide sequence ID" value="NZ_JAPMXC010000003.1"/>
</dbReference>
<dbReference type="Pfam" id="PF17827">
    <property type="entry name" value="PrmC_N"/>
    <property type="match status" value="1"/>
</dbReference>
<reference evidence="9" key="1">
    <citation type="submission" date="2022-11" db="EMBL/GenBank/DDBJ databases">
        <title>Robbsia betulipollinis sp. nov., isolated from pollen of birch (Betula pendula).</title>
        <authorList>
            <person name="Shi H."/>
            <person name="Ambika Manirajan B."/>
            <person name="Ratering S."/>
            <person name="Geissler-Plaum R."/>
            <person name="Schnell S."/>
        </authorList>
    </citation>
    <scope>NUCLEOTIDE SEQUENCE</scope>
    <source>
        <strain evidence="9">Bb-Pol-6</strain>
    </source>
</reference>
<dbReference type="InterPro" id="IPR004556">
    <property type="entry name" value="HemK-like"/>
</dbReference>
<protein>
    <recommendedName>
        <fullName evidence="5">Release factor glutamine methyltransferase</fullName>
        <shortName evidence="5">RF MTase</shortName>
        <ecNumber evidence="5">2.1.1.297</ecNumber>
    </recommendedName>
    <alternativeName>
        <fullName evidence="5">N5-glutamine methyltransferase PrmC</fullName>
    </alternativeName>
    <alternativeName>
        <fullName evidence="5">Protein-(glutamine-N5) MTase PrmC</fullName>
    </alternativeName>
    <alternativeName>
        <fullName evidence="5">Protein-glutamine N-methyltransferase PrmC</fullName>
    </alternativeName>
</protein>
<feature type="binding site" evidence="5">
    <location>
        <begin position="224"/>
        <end position="227"/>
    </location>
    <ligand>
        <name>substrate</name>
    </ligand>
</feature>
<dbReference type="InterPro" id="IPR029063">
    <property type="entry name" value="SAM-dependent_MTases_sf"/>
</dbReference>
<name>A0ABT3ZQP7_9BURK</name>
<dbReference type="PANTHER" id="PTHR18895">
    <property type="entry name" value="HEMK METHYLTRANSFERASE"/>
    <property type="match status" value="1"/>
</dbReference>
<keyword evidence="2 5" id="KW-0808">Transferase</keyword>
<dbReference type="PANTHER" id="PTHR18895:SF74">
    <property type="entry name" value="MTRF1L RELEASE FACTOR GLUTAMINE METHYLTRANSFERASE"/>
    <property type="match status" value="1"/>
</dbReference>
<evidence type="ECO:0000259" key="8">
    <source>
        <dbReference type="Pfam" id="PF17827"/>
    </source>
</evidence>